<dbReference type="KEGG" id="pcor:KS4_13020"/>
<dbReference type="RefSeq" id="WP_145076090.1">
    <property type="nucleotide sequence ID" value="NZ_CP036425.1"/>
</dbReference>
<dbReference type="GO" id="GO:0016020">
    <property type="term" value="C:membrane"/>
    <property type="evidence" value="ECO:0007669"/>
    <property type="project" value="UniProtKB-SubCell"/>
</dbReference>
<sequence length="234" mass="26267">MNKTTQSFGSNGLPVELDTPFAKAKAKWDERLGMALSNNRLLRLIAIGSTSLCGILAIGLIFVCSNKQVEMFVVEIDGNKAQTIGVELSGRRYTPTNSATGYFVAEAVKLSRSRPTDKVVLAENWKRLYKFIRGDAKPRMDEYAREANGMRAKDIAKQVEVESVLQRSDDSYQVRWKEKIYTSGKLTGQDNWTGLFTVVHQAPKDKKSILDNPVGLYITNFEWSRDFSNPMANS</sequence>
<evidence type="ECO:0000256" key="4">
    <source>
        <dbReference type="ARBA" id="ARBA00023136"/>
    </source>
</evidence>
<evidence type="ECO:0000256" key="3">
    <source>
        <dbReference type="ARBA" id="ARBA00022989"/>
    </source>
</evidence>
<keyword evidence="8" id="KW-1185">Reference proteome</keyword>
<dbReference type="CDD" id="cd16425">
    <property type="entry name" value="TrbF"/>
    <property type="match status" value="1"/>
</dbReference>
<keyword evidence="4 5" id="KW-0472">Membrane</keyword>
<evidence type="ECO:0000256" key="2">
    <source>
        <dbReference type="ARBA" id="ARBA00022692"/>
    </source>
</evidence>
<dbReference type="AlphaFoldDB" id="A0A517YSP5"/>
<proteinExistence type="predicted"/>
<evidence type="ECO:0000313" key="7">
    <source>
        <dbReference type="EMBL" id="QDU33257.1"/>
    </source>
</evidence>
<dbReference type="NCBIfam" id="NF010446">
    <property type="entry name" value="PRK13872.1"/>
    <property type="match status" value="1"/>
</dbReference>
<accession>A0A517YSP5</accession>
<feature type="domain" description="Bacterial virulence protein VirB8" evidence="6">
    <location>
        <begin position="24"/>
        <end position="226"/>
    </location>
</feature>
<gene>
    <name evidence="7" type="ORF">KS4_13020</name>
</gene>
<keyword evidence="3 5" id="KW-1133">Transmembrane helix</keyword>
<dbReference type="EMBL" id="CP036425">
    <property type="protein sequence ID" value="QDU33257.1"/>
    <property type="molecule type" value="Genomic_DNA"/>
</dbReference>
<reference evidence="7 8" key="1">
    <citation type="submission" date="2019-02" db="EMBL/GenBank/DDBJ databases">
        <title>Deep-cultivation of Planctomycetes and their phenomic and genomic characterization uncovers novel biology.</title>
        <authorList>
            <person name="Wiegand S."/>
            <person name="Jogler M."/>
            <person name="Boedeker C."/>
            <person name="Pinto D."/>
            <person name="Vollmers J."/>
            <person name="Rivas-Marin E."/>
            <person name="Kohn T."/>
            <person name="Peeters S.H."/>
            <person name="Heuer A."/>
            <person name="Rast P."/>
            <person name="Oberbeckmann S."/>
            <person name="Bunk B."/>
            <person name="Jeske O."/>
            <person name="Meyerdierks A."/>
            <person name="Storesund J.E."/>
            <person name="Kallscheuer N."/>
            <person name="Luecker S."/>
            <person name="Lage O.M."/>
            <person name="Pohl T."/>
            <person name="Merkel B.J."/>
            <person name="Hornburger P."/>
            <person name="Mueller R.-W."/>
            <person name="Bruemmer F."/>
            <person name="Labrenz M."/>
            <person name="Spormann A.M."/>
            <person name="Op den Camp H."/>
            <person name="Overmann J."/>
            <person name="Amann R."/>
            <person name="Jetten M.S.M."/>
            <person name="Mascher T."/>
            <person name="Medema M.H."/>
            <person name="Devos D.P."/>
            <person name="Kaster A.-K."/>
            <person name="Ovreas L."/>
            <person name="Rohde M."/>
            <person name="Galperin M.Y."/>
            <person name="Jogler C."/>
        </authorList>
    </citation>
    <scope>NUCLEOTIDE SEQUENCE [LARGE SCALE GENOMIC DNA]</scope>
    <source>
        <strain evidence="7 8">KS4</strain>
    </source>
</reference>
<dbReference type="Proteomes" id="UP000317369">
    <property type="component" value="Chromosome"/>
</dbReference>
<protein>
    <submittedName>
        <fullName evidence="7">VirB8 protein</fullName>
    </submittedName>
</protein>
<dbReference type="InterPro" id="IPR007430">
    <property type="entry name" value="VirB8"/>
</dbReference>
<evidence type="ECO:0000256" key="1">
    <source>
        <dbReference type="ARBA" id="ARBA00004167"/>
    </source>
</evidence>
<evidence type="ECO:0000313" key="8">
    <source>
        <dbReference type="Proteomes" id="UP000317369"/>
    </source>
</evidence>
<feature type="transmembrane region" description="Helical" evidence="5">
    <location>
        <begin position="41"/>
        <end position="63"/>
    </location>
</feature>
<dbReference type="Gene3D" id="3.10.450.230">
    <property type="entry name" value="VirB8 protein"/>
    <property type="match status" value="1"/>
</dbReference>
<evidence type="ECO:0000259" key="6">
    <source>
        <dbReference type="Pfam" id="PF04335"/>
    </source>
</evidence>
<name>A0A517YSP5_9BACT</name>
<dbReference type="InterPro" id="IPR032710">
    <property type="entry name" value="NTF2-like_dom_sf"/>
</dbReference>
<dbReference type="InterPro" id="IPR035658">
    <property type="entry name" value="TrbF"/>
</dbReference>
<dbReference type="Pfam" id="PF04335">
    <property type="entry name" value="VirB8"/>
    <property type="match status" value="1"/>
</dbReference>
<dbReference type="OrthoDB" id="597581at2"/>
<dbReference type="SUPFAM" id="SSF54427">
    <property type="entry name" value="NTF2-like"/>
    <property type="match status" value="1"/>
</dbReference>
<comment type="subcellular location">
    <subcellularLocation>
        <location evidence="1">Membrane</location>
        <topology evidence="1">Single-pass membrane protein</topology>
    </subcellularLocation>
</comment>
<evidence type="ECO:0000256" key="5">
    <source>
        <dbReference type="SAM" id="Phobius"/>
    </source>
</evidence>
<organism evidence="7 8">
    <name type="scientific">Poriferisphaera corsica</name>
    <dbReference type="NCBI Taxonomy" id="2528020"/>
    <lineage>
        <taxon>Bacteria</taxon>
        <taxon>Pseudomonadati</taxon>
        <taxon>Planctomycetota</taxon>
        <taxon>Phycisphaerae</taxon>
        <taxon>Phycisphaerales</taxon>
        <taxon>Phycisphaeraceae</taxon>
        <taxon>Poriferisphaera</taxon>
    </lineage>
</organism>
<keyword evidence="2 5" id="KW-0812">Transmembrane</keyword>